<evidence type="ECO:0000313" key="3">
    <source>
        <dbReference type="Proteomes" id="UP000800235"/>
    </source>
</evidence>
<comment type="caution">
    <text evidence="2">The sequence shown here is derived from an EMBL/GenBank/DDBJ whole genome shotgun (WGS) entry which is preliminary data.</text>
</comment>
<keyword evidence="3" id="KW-1185">Reference proteome</keyword>
<proteinExistence type="predicted"/>
<evidence type="ECO:0000256" key="1">
    <source>
        <dbReference type="SAM" id="MobiDB-lite"/>
    </source>
</evidence>
<organism evidence="2 3">
    <name type="scientific">Tothia fuscella</name>
    <dbReference type="NCBI Taxonomy" id="1048955"/>
    <lineage>
        <taxon>Eukaryota</taxon>
        <taxon>Fungi</taxon>
        <taxon>Dikarya</taxon>
        <taxon>Ascomycota</taxon>
        <taxon>Pezizomycotina</taxon>
        <taxon>Dothideomycetes</taxon>
        <taxon>Pleosporomycetidae</taxon>
        <taxon>Venturiales</taxon>
        <taxon>Cylindrosympodiaceae</taxon>
        <taxon>Tothia</taxon>
    </lineage>
</organism>
<feature type="region of interest" description="Disordered" evidence="1">
    <location>
        <begin position="322"/>
        <end position="354"/>
    </location>
</feature>
<dbReference type="Proteomes" id="UP000800235">
    <property type="component" value="Unassembled WGS sequence"/>
</dbReference>
<gene>
    <name evidence="2" type="ORF">EJ08DRAFT_657487</name>
</gene>
<evidence type="ECO:0000313" key="2">
    <source>
        <dbReference type="EMBL" id="KAF2434263.1"/>
    </source>
</evidence>
<reference evidence="2" key="1">
    <citation type="journal article" date="2020" name="Stud. Mycol.">
        <title>101 Dothideomycetes genomes: a test case for predicting lifestyles and emergence of pathogens.</title>
        <authorList>
            <person name="Haridas S."/>
            <person name="Albert R."/>
            <person name="Binder M."/>
            <person name="Bloem J."/>
            <person name="Labutti K."/>
            <person name="Salamov A."/>
            <person name="Andreopoulos B."/>
            <person name="Baker S."/>
            <person name="Barry K."/>
            <person name="Bills G."/>
            <person name="Bluhm B."/>
            <person name="Cannon C."/>
            <person name="Castanera R."/>
            <person name="Culley D."/>
            <person name="Daum C."/>
            <person name="Ezra D."/>
            <person name="Gonzalez J."/>
            <person name="Henrissat B."/>
            <person name="Kuo A."/>
            <person name="Liang C."/>
            <person name="Lipzen A."/>
            <person name="Lutzoni F."/>
            <person name="Magnuson J."/>
            <person name="Mondo S."/>
            <person name="Nolan M."/>
            <person name="Ohm R."/>
            <person name="Pangilinan J."/>
            <person name="Park H.-J."/>
            <person name="Ramirez L."/>
            <person name="Alfaro M."/>
            <person name="Sun H."/>
            <person name="Tritt A."/>
            <person name="Yoshinaga Y."/>
            <person name="Zwiers L.-H."/>
            <person name="Turgeon B."/>
            <person name="Goodwin S."/>
            <person name="Spatafora J."/>
            <person name="Crous P."/>
            <person name="Grigoriev I."/>
        </authorList>
    </citation>
    <scope>NUCLEOTIDE SEQUENCE</scope>
    <source>
        <strain evidence="2">CBS 130266</strain>
    </source>
</reference>
<sequence length="354" mass="39310">MDHQRNASAEPSGVLSSFPAKGPITPPQTPKGSRSVPFRLRSVAQLRDYVASYPSGTGFSAVEDVEDGRHSRLVEIKHILDLYALLKPAAKWESKLSTSAPVANRENNSRSRQFKAVAFGGAESDSDSAQEYTPLVKGAYGKCTSQKRISNYITTPGIVPTAPANSKTLFRVGDVINALDITRHDPNKPYLSSHTADIVATTNAVLQTRRRYMIVLKTCGGFMVCAVLTRHGLQGLKNRSDNMKAEHMAISPHVGENRSAYQTILQLEDESSNPLDVDSYVWLTRTMQIWYTEPGVKVVGRLTSQSIEDLLNQYCQVFMHGTEPSSSHQRSRRNQSSEKQNGCCNWDKANWRKH</sequence>
<dbReference type="EMBL" id="MU007017">
    <property type="protein sequence ID" value="KAF2434263.1"/>
    <property type="molecule type" value="Genomic_DNA"/>
</dbReference>
<accession>A0A9P4NZM2</accession>
<feature type="region of interest" description="Disordered" evidence="1">
    <location>
        <begin position="1"/>
        <end position="35"/>
    </location>
</feature>
<name>A0A9P4NZM2_9PEZI</name>
<protein>
    <submittedName>
        <fullName evidence="2">Uncharacterized protein</fullName>
    </submittedName>
</protein>
<dbReference type="AlphaFoldDB" id="A0A9P4NZM2"/>